<dbReference type="EMBL" id="SORX01000001">
    <property type="protein sequence ID" value="TFE03959.1"/>
    <property type="molecule type" value="Genomic_DNA"/>
</dbReference>
<evidence type="ECO:0000259" key="1">
    <source>
        <dbReference type="SMART" id="SM01321"/>
    </source>
</evidence>
<protein>
    <submittedName>
        <fullName evidence="2">Transposase</fullName>
    </submittedName>
</protein>
<dbReference type="SUPFAM" id="SSF143422">
    <property type="entry name" value="Transposase IS200-like"/>
    <property type="match status" value="1"/>
</dbReference>
<feature type="domain" description="Transposase IS200-like" evidence="1">
    <location>
        <begin position="9"/>
        <end position="123"/>
    </location>
</feature>
<evidence type="ECO:0000313" key="3">
    <source>
        <dbReference type="Proteomes" id="UP000297776"/>
    </source>
</evidence>
<dbReference type="OrthoDB" id="9788881at2"/>
<dbReference type="PANTHER" id="PTHR34322:SF2">
    <property type="entry name" value="TRANSPOSASE IS200-LIKE DOMAIN-CONTAINING PROTEIN"/>
    <property type="match status" value="1"/>
</dbReference>
<dbReference type="PANTHER" id="PTHR34322">
    <property type="entry name" value="TRANSPOSASE, Y1_TNP DOMAIN-CONTAINING"/>
    <property type="match status" value="1"/>
</dbReference>
<dbReference type="InterPro" id="IPR036515">
    <property type="entry name" value="Transposase_17_sf"/>
</dbReference>
<dbReference type="Pfam" id="PF01797">
    <property type="entry name" value="Y1_Tnp"/>
    <property type="match status" value="1"/>
</dbReference>
<dbReference type="SMART" id="SM01321">
    <property type="entry name" value="Y1_Tnp"/>
    <property type="match status" value="1"/>
</dbReference>
<comment type="caution">
    <text evidence="2">The sequence shown here is derived from an EMBL/GenBank/DDBJ whole genome shotgun (WGS) entry which is preliminary data.</text>
</comment>
<dbReference type="Gene3D" id="3.30.70.1290">
    <property type="entry name" value="Transposase IS200-like"/>
    <property type="match status" value="1"/>
</dbReference>
<dbReference type="Proteomes" id="UP000297776">
    <property type="component" value="Unassembled WGS sequence"/>
</dbReference>
<dbReference type="AlphaFoldDB" id="A0A4Y8LR71"/>
<dbReference type="GO" id="GO:0006313">
    <property type="term" value="P:DNA transposition"/>
    <property type="evidence" value="ECO:0007669"/>
    <property type="project" value="InterPro"/>
</dbReference>
<accession>A0A4Y8LR71</accession>
<proteinExistence type="predicted"/>
<name>A0A4Y8LR71_9BACL</name>
<keyword evidence="3" id="KW-1185">Reference proteome</keyword>
<sequence>MPRTPRKVSKSGIYHVTIRGVNRQLMFYDDADRMFLLNRMLRLKSETGFSLYAWCLMGNHIHLVIKEKEVSVSKIMQRLNASYTIYMNKKYDGSGTIYDGRFYSTPIETISYLRTVIRYTHQNPVRSSIVSTPSEYKWSSCQKYYDMPTNFSALTNIASILKLFSTHPEKSIQHFIQYTESVYELPWKNPSKLKELPDTQAVNLIQQHISHISIPQIKKLPCKQRNMIIRNLKQINCLNATQLSRILGIPKSVIWKA</sequence>
<evidence type="ECO:0000313" key="2">
    <source>
        <dbReference type="EMBL" id="TFE03959.1"/>
    </source>
</evidence>
<dbReference type="RefSeq" id="WP_134378769.1">
    <property type="nucleotide sequence ID" value="NZ_SORX01000001.1"/>
</dbReference>
<reference evidence="2 3" key="1">
    <citation type="submission" date="2019-03" db="EMBL/GenBank/DDBJ databases">
        <authorList>
            <person name="Yang Y."/>
        </authorList>
    </citation>
    <scope>NUCLEOTIDE SEQUENCE [LARGE SCALE GENOMIC DNA]</scope>
    <source>
        <strain evidence="2 3">ASL-1</strain>
    </source>
</reference>
<dbReference type="GO" id="GO:0004803">
    <property type="term" value="F:transposase activity"/>
    <property type="evidence" value="ECO:0007669"/>
    <property type="project" value="InterPro"/>
</dbReference>
<gene>
    <name evidence="2" type="ORF">E2626_01125</name>
</gene>
<organism evidence="2 3">
    <name type="scientific">Jeotgalibacillus salarius</name>
    <dbReference type="NCBI Taxonomy" id="546023"/>
    <lineage>
        <taxon>Bacteria</taxon>
        <taxon>Bacillati</taxon>
        <taxon>Bacillota</taxon>
        <taxon>Bacilli</taxon>
        <taxon>Bacillales</taxon>
        <taxon>Caryophanaceae</taxon>
        <taxon>Jeotgalibacillus</taxon>
    </lineage>
</organism>
<dbReference type="InterPro" id="IPR002686">
    <property type="entry name" value="Transposase_17"/>
</dbReference>
<dbReference type="GO" id="GO:0003677">
    <property type="term" value="F:DNA binding"/>
    <property type="evidence" value="ECO:0007669"/>
    <property type="project" value="InterPro"/>
</dbReference>